<organism evidence="7 8">
    <name type="scientific">Pigmentiphaga soli</name>
    <dbReference type="NCBI Taxonomy" id="1007095"/>
    <lineage>
        <taxon>Bacteria</taxon>
        <taxon>Pseudomonadati</taxon>
        <taxon>Pseudomonadota</taxon>
        <taxon>Betaproteobacteria</taxon>
        <taxon>Burkholderiales</taxon>
        <taxon>Alcaligenaceae</taxon>
        <taxon>Pigmentiphaga</taxon>
    </lineage>
</organism>
<evidence type="ECO:0000256" key="5">
    <source>
        <dbReference type="ARBA" id="ARBA00023163"/>
    </source>
</evidence>
<keyword evidence="4" id="KW-0010">Activator</keyword>
<dbReference type="PANTHER" id="PTHR30293:SF0">
    <property type="entry name" value="NITROGEN ASSIMILATION REGULATORY PROTEIN NAC"/>
    <property type="match status" value="1"/>
</dbReference>
<dbReference type="SUPFAM" id="SSF46785">
    <property type="entry name" value="Winged helix' DNA-binding domain"/>
    <property type="match status" value="1"/>
</dbReference>
<accession>A0ABP8H8I7</accession>
<keyword evidence="2" id="KW-0805">Transcription regulation</keyword>
<dbReference type="InterPro" id="IPR000847">
    <property type="entry name" value="LysR_HTH_N"/>
</dbReference>
<dbReference type="RefSeq" id="WP_345250635.1">
    <property type="nucleotide sequence ID" value="NZ_BAABFO010000014.1"/>
</dbReference>
<dbReference type="InterPro" id="IPR005119">
    <property type="entry name" value="LysR_subst-bd"/>
</dbReference>
<dbReference type="Proteomes" id="UP001501671">
    <property type="component" value="Unassembled WGS sequence"/>
</dbReference>
<evidence type="ECO:0000256" key="4">
    <source>
        <dbReference type="ARBA" id="ARBA00023159"/>
    </source>
</evidence>
<dbReference type="PROSITE" id="PS50931">
    <property type="entry name" value="HTH_LYSR"/>
    <property type="match status" value="1"/>
</dbReference>
<feature type="domain" description="HTH lysR-type" evidence="6">
    <location>
        <begin position="2"/>
        <end position="59"/>
    </location>
</feature>
<dbReference type="Gene3D" id="3.40.190.290">
    <property type="match status" value="1"/>
</dbReference>
<evidence type="ECO:0000313" key="8">
    <source>
        <dbReference type="Proteomes" id="UP001501671"/>
    </source>
</evidence>
<name>A0ABP8H8I7_9BURK</name>
<evidence type="ECO:0000256" key="3">
    <source>
        <dbReference type="ARBA" id="ARBA00023125"/>
    </source>
</evidence>
<dbReference type="Gene3D" id="1.10.10.10">
    <property type="entry name" value="Winged helix-like DNA-binding domain superfamily/Winged helix DNA-binding domain"/>
    <property type="match status" value="1"/>
</dbReference>
<protein>
    <submittedName>
        <fullName evidence="7">LysR family transcriptional regulator</fullName>
    </submittedName>
</protein>
<comment type="similarity">
    <text evidence="1">Belongs to the LysR transcriptional regulatory family.</text>
</comment>
<proteinExistence type="inferred from homology"/>
<evidence type="ECO:0000313" key="7">
    <source>
        <dbReference type="EMBL" id="GAA4335878.1"/>
    </source>
</evidence>
<dbReference type="Pfam" id="PF00126">
    <property type="entry name" value="HTH_1"/>
    <property type="match status" value="1"/>
</dbReference>
<dbReference type="CDD" id="cd05466">
    <property type="entry name" value="PBP2_LTTR_substrate"/>
    <property type="match status" value="1"/>
</dbReference>
<dbReference type="Pfam" id="PF03466">
    <property type="entry name" value="LysR_substrate"/>
    <property type="match status" value="1"/>
</dbReference>
<keyword evidence="8" id="KW-1185">Reference proteome</keyword>
<dbReference type="PANTHER" id="PTHR30293">
    <property type="entry name" value="TRANSCRIPTIONAL REGULATORY PROTEIN NAC-RELATED"/>
    <property type="match status" value="1"/>
</dbReference>
<dbReference type="PRINTS" id="PR00039">
    <property type="entry name" value="HTHLYSR"/>
</dbReference>
<evidence type="ECO:0000259" key="6">
    <source>
        <dbReference type="PROSITE" id="PS50931"/>
    </source>
</evidence>
<evidence type="ECO:0000256" key="2">
    <source>
        <dbReference type="ARBA" id="ARBA00023015"/>
    </source>
</evidence>
<sequence length="310" mass="33516">MIEFKHALYFISLYEEGSVTRAARRLNIVQPALSMQLAKLEAEIGQPLFVRNARGVQPTPEAKRLYKLFMPVLADFAHARDQAVQKKGELVGHVRAGMVVTIAQGALADTLAAFSSAHPKVTVEVVEGYSHALIESVARGKLDVAIVNKPRRPPAVNIQPIVEEEFVLVAGANHAGLPAAIPFRQAAGMKMVLPTMDHGLRSILESLAARAGLELLPALEVDSINAILELVAATDFVTLLPRSAVGRSIARGQIHAHRVKEPSLYREVICATHPKHPLSAAASELARVMIERVRAAARPVPSRRRAAAGR</sequence>
<gene>
    <name evidence="7" type="ORF">GCM10023144_29640</name>
</gene>
<dbReference type="EMBL" id="BAABFO010000014">
    <property type="protein sequence ID" value="GAA4335878.1"/>
    <property type="molecule type" value="Genomic_DNA"/>
</dbReference>
<dbReference type="InterPro" id="IPR036390">
    <property type="entry name" value="WH_DNA-bd_sf"/>
</dbReference>
<keyword evidence="5" id="KW-0804">Transcription</keyword>
<evidence type="ECO:0000256" key="1">
    <source>
        <dbReference type="ARBA" id="ARBA00009437"/>
    </source>
</evidence>
<keyword evidence="3" id="KW-0238">DNA-binding</keyword>
<reference evidence="8" key="1">
    <citation type="journal article" date="2019" name="Int. J. Syst. Evol. Microbiol.">
        <title>The Global Catalogue of Microorganisms (GCM) 10K type strain sequencing project: providing services to taxonomists for standard genome sequencing and annotation.</title>
        <authorList>
            <consortium name="The Broad Institute Genomics Platform"/>
            <consortium name="The Broad Institute Genome Sequencing Center for Infectious Disease"/>
            <person name="Wu L."/>
            <person name="Ma J."/>
        </authorList>
    </citation>
    <scope>NUCLEOTIDE SEQUENCE [LARGE SCALE GENOMIC DNA]</scope>
    <source>
        <strain evidence="8">JCM 17666</strain>
    </source>
</reference>
<dbReference type="InterPro" id="IPR036388">
    <property type="entry name" value="WH-like_DNA-bd_sf"/>
</dbReference>
<dbReference type="SUPFAM" id="SSF53850">
    <property type="entry name" value="Periplasmic binding protein-like II"/>
    <property type="match status" value="1"/>
</dbReference>
<comment type="caution">
    <text evidence="7">The sequence shown here is derived from an EMBL/GenBank/DDBJ whole genome shotgun (WGS) entry which is preliminary data.</text>
</comment>